<keyword evidence="4 5" id="KW-0472">Membrane</keyword>
<evidence type="ECO:0000313" key="7">
    <source>
        <dbReference type="EMBL" id="PWW02002.1"/>
    </source>
</evidence>
<dbReference type="PANTHER" id="PTHR43310">
    <property type="entry name" value="SULFATE TRANSPORTER YBAR-RELATED"/>
    <property type="match status" value="1"/>
</dbReference>
<dbReference type="GO" id="GO:0016020">
    <property type="term" value="C:membrane"/>
    <property type="evidence" value="ECO:0007669"/>
    <property type="project" value="UniProtKB-SubCell"/>
</dbReference>
<evidence type="ECO:0000256" key="3">
    <source>
        <dbReference type="ARBA" id="ARBA00022989"/>
    </source>
</evidence>
<keyword evidence="2 5" id="KW-0812">Transmembrane</keyword>
<comment type="subcellular location">
    <subcellularLocation>
        <location evidence="1">Membrane</location>
        <topology evidence="1">Multi-pass membrane protein</topology>
    </subcellularLocation>
</comment>
<dbReference type="PROSITE" id="PS50801">
    <property type="entry name" value="STAS"/>
    <property type="match status" value="1"/>
</dbReference>
<evidence type="ECO:0000256" key="5">
    <source>
        <dbReference type="SAM" id="Phobius"/>
    </source>
</evidence>
<feature type="transmembrane region" description="Helical" evidence="5">
    <location>
        <begin position="296"/>
        <end position="313"/>
    </location>
</feature>
<feature type="transmembrane region" description="Helical" evidence="5">
    <location>
        <begin position="69"/>
        <end position="86"/>
    </location>
</feature>
<evidence type="ECO:0000256" key="2">
    <source>
        <dbReference type="ARBA" id="ARBA00022692"/>
    </source>
</evidence>
<evidence type="ECO:0000256" key="4">
    <source>
        <dbReference type="ARBA" id="ARBA00023136"/>
    </source>
</evidence>
<dbReference type="InterPro" id="IPR011547">
    <property type="entry name" value="SLC26A/SulP_dom"/>
</dbReference>
<comment type="caution">
    <text evidence="7">The sequence shown here is derived from an EMBL/GenBank/DDBJ whole genome shotgun (WGS) entry which is preliminary data.</text>
</comment>
<reference evidence="7 8" key="1">
    <citation type="submission" date="2018-05" db="EMBL/GenBank/DDBJ databases">
        <title>Genomic Encyclopedia of Type Strains, Phase IV (KMG-IV): sequencing the most valuable type-strain genomes for metagenomic binning, comparative biology and taxonomic classification.</title>
        <authorList>
            <person name="Goeker M."/>
        </authorList>
    </citation>
    <scope>NUCLEOTIDE SEQUENCE [LARGE SCALE GENOMIC DNA]</scope>
    <source>
        <strain evidence="7 8">DSM 16791</strain>
    </source>
</reference>
<feature type="transmembrane region" description="Helical" evidence="5">
    <location>
        <begin position="353"/>
        <end position="385"/>
    </location>
</feature>
<dbReference type="AlphaFoldDB" id="A0A317PM63"/>
<feature type="transmembrane region" description="Helical" evidence="5">
    <location>
        <begin position="21"/>
        <end position="42"/>
    </location>
</feature>
<dbReference type="CDD" id="cd07042">
    <property type="entry name" value="STAS_SulP_like_sulfate_transporter"/>
    <property type="match status" value="1"/>
</dbReference>
<keyword evidence="8" id="KW-1185">Reference proteome</keyword>
<evidence type="ECO:0000259" key="6">
    <source>
        <dbReference type="PROSITE" id="PS50801"/>
    </source>
</evidence>
<dbReference type="EMBL" id="QGTR01000002">
    <property type="protein sequence ID" value="PWW02002.1"/>
    <property type="molecule type" value="Genomic_DNA"/>
</dbReference>
<dbReference type="Pfam" id="PF01740">
    <property type="entry name" value="STAS"/>
    <property type="match status" value="1"/>
</dbReference>
<dbReference type="InterPro" id="IPR036513">
    <property type="entry name" value="STAS_dom_sf"/>
</dbReference>
<gene>
    <name evidence="7" type="ORF">DFR52_102667</name>
</gene>
<dbReference type="Proteomes" id="UP000246352">
    <property type="component" value="Unassembled WGS sequence"/>
</dbReference>
<feature type="transmembrane region" description="Helical" evidence="5">
    <location>
        <begin position="92"/>
        <end position="110"/>
    </location>
</feature>
<keyword evidence="3 5" id="KW-1133">Transmembrane helix</keyword>
<sequence>MPMMTFDTYRAQWTGNIRGDILSGLVVALALIPEAIAFSIIAGVDPKVGLYASFSIAVITAIVGGRPGMISAATAATAVLMVTLVRDHGLQYLLAATVLAGLIQVVAGLLRLGYVMRFVSKSVMTGFVNALAILIFMAQLPELVGVPSLTYVMVAAGLAIIYLFPMITKAVPSPLVTIVVLTAVTLFFGFDLRTVGDMGALPDTLPIFLIPQIPLTLETLMIILPYSVAVAAVGLLESLMTQTIVDDLTDTSSDRNQECIGQGIANTATGFIGGMAGCAMIGQSIINVKSGGRGRLSTFVAGAMLLFFIVVLGDWVARIPMAALVAIMIMVSVGTFSWSSIRNLRSHPRSSSVVMLSTVLFVVFTHNLAIGVLVGVLLSGIFFAWKIAQLFAVTSMLSGDGRHRTYVVEGQLFFASAEDFMRGFDFREALEKVTIDVSRAHIWDISSVAALDMAVLKFRRDGAEVDIVGLNQASETIVDRLAIHDKPGAMDTLTAH</sequence>
<dbReference type="InterPro" id="IPR052706">
    <property type="entry name" value="Membrane-Transporter-like"/>
</dbReference>
<feature type="domain" description="STAS" evidence="6">
    <location>
        <begin position="408"/>
        <end position="496"/>
    </location>
</feature>
<name>A0A317PM63_9HYPH</name>
<dbReference type="PANTHER" id="PTHR43310:SF1">
    <property type="entry name" value="SULFATE TRANSPORTER YBAR-RELATED"/>
    <property type="match status" value="1"/>
</dbReference>
<evidence type="ECO:0000256" key="1">
    <source>
        <dbReference type="ARBA" id="ARBA00004141"/>
    </source>
</evidence>
<feature type="transmembrane region" description="Helical" evidence="5">
    <location>
        <begin position="171"/>
        <end position="190"/>
    </location>
</feature>
<protein>
    <submittedName>
        <fullName evidence="7">SulP family sulfate permease</fullName>
    </submittedName>
</protein>
<feature type="transmembrane region" description="Helical" evidence="5">
    <location>
        <begin position="146"/>
        <end position="164"/>
    </location>
</feature>
<dbReference type="InterPro" id="IPR002645">
    <property type="entry name" value="STAS_dom"/>
</dbReference>
<dbReference type="SUPFAM" id="SSF52091">
    <property type="entry name" value="SpoIIaa-like"/>
    <property type="match status" value="1"/>
</dbReference>
<feature type="transmembrane region" description="Helical" evidence="5">
    <location>
        <begin position="210"/>
        <end position="236"/>
    </location>
</feature>
<dbReference type="Gene3D" id="3.30.750.24">
    <property type="entry name" value="STAS domain"/>
    <property type="match status" value="1"/>
</dbReference>
<evidence type="ECO:0000313" key="8">
    <source>
        <dbReference type="Proteomes" id="UP000246352"/>
    </source>
</evidence>
<proteinExistence type="predicted"/>
<accession>A0A317PM63</accession>
<organism evidence="7 8">
    <name type="scientific">Hoeflea marina</name>
    <dbReference type="NCBI Taxonomy" id="274592"/>
    <lineage>
        <taxon>Bacteria</taxon>
        <taxon>Pseudomonadati</taxon>
        <taxon>Pseudomonadota</taxon>
        <taxon>Alphaproteobacteria</taxon>
        <taxon>Hyphomicrobiales</taxon>
        <taxon>Rhizobiaceae</taxon>
        <taxon>Hoeflea</taxon>
    </lineage>
</organism>
<feature type="transmembrane region" description="Helical" evidence="5">
    <location>
        <begin position="319"/>
        <end position="341"/>
    </location>
</feature>
<dbReference type="Pfam" id="PF00916">
    <property type="entry name" value="Sulfate_transp"/>
    <property type="match status" value="2"/>
</dbReference>